<protein>
    <submittedName>
        <fullName evidence="3">Uncharacterized protein</fullName>
    </submittedName>
</protein>
<dbReference type="OrthoDB" id="15595at2759"/>
<accession>A0A7H9B9T2</accession>
<keyword evidence="2" id="KW-0472">Membrane</keyword>
<dbReference type="Pfam" id="PF10445">
    <property type="entry name" value="DUF2456"/>
    <property type="match status" value="1"/>
</dbReference>
<dbReference type="Proteomes" id="UP000509704">
    <property type="component" value="Chromosome 8"/>
</dbReference>
<keyword evidence="2" id="KW-1133">Transmembrane helix</keyword>
<keyword evidence="2" id="KW-0812">Transmembrane</keyword>
<reference evidence="3 4" key="1">
    <citation type="submission" date="2020-07" db="EMBL/GenBank/DDBJ databases">
        <title>The yeast mating-type switching endonuclease HO is a domesticated member of an unorthodox homing genetic element family.</title>
        <authorList>
            <person name="Coughlan A.Y."/>
            <person name="Lombardi L."/>
            <person name="Braun-Galleani S."/>
            <person name="Martos A.R."/>
            <person name="Galeote V."/>
            <person name="Bigey F."/>
            <person name="Dequin S."/>
            <person name="Byrne K.P."/>
            <person name="Wolfe K.H."/>
        </authorList>
    </citation>
    <scope>NUCLEOTIDE SEQUENCE [LARGE SCALE GENOMIC DNA]</scope>
    <source>
        <strain evidence="3 4">NRRL Y-6702</strain>
    </source>
</reference>
<dbReference type="RefSeq" id="XP_037146789.1">
    <property type="nucleotide sequence ID" value="XM_037290894.1"/>
</dbReference>
<name>A0A7H9B9T2_ZYGMR</name>
<dbReference type="GeneID" id="59238867"/>
<dbReference type="PANTHER" id="PTHR28297:SF1">
    <property type="entry name" value="FUNGAL PROTEIN"/>
    <property type="match status" value="1"/>
</dbReference>
<dbReference type="EMBL" id="CP058611">
    <property type="protein sequence ID" value="QLG75064.1"/>
    <property type="molecule type" value="Genomic_DNA"/>
</dbReference>
<organism evidence="3 4">
    <name type="scientific">Zygotorulaspora mrakii</name>
    <name type="common">Zygosaccharomyces mrakii</name>
    <dbReference type="NCBI Taxonomy" id="42260"/>
    <lineage>
        <taxon>Eukaryota</taxon>
        <taxon>Fungi</taxon>
        <taxon>Dikarya</taxon>
        <taxon>Ascomycota</taxon>
        <taxon>Saccharomycotina</taxon>
        <taxon>Saccharomycetes</taxon>
        <taxon>Saccharomycetales</taxon>
        <taxon>Saccharomycetaceae</taxon>
        <taxon>Zygotorulaspora</taxon>
    </lineage>
</organism>
<evidence type="ECO:0000313" key="3">
    <source>
        <dbReference type="EMBL" id="QLG75064.1"/>
    </source>
</evidence>
<dbReference type="KEGG" id="zmk:HG535_0H03910"/>
<feature type="transmembrane region" description="Helical" evidence="2">
    <location>
        <begin position="12"/>
        <end position="43"/>
    </location>
</feature>
<feature type="compositionally biased region" description="Basic residues" evidence="1">
    <location>
        <begin position="267"/>
        <end position="277"/>
    </location>
</feature>
<feature type="compositionally biased region" description="Polar residues" evidence="1">
    <location>
        <begin position="247"/>
        <end position="266"/>
    </location>
</feature>
<feature type="transmembrane region" description="Helical" evidence="2">
    <location>
        <begin position="63"/>
        <end position="83"/>
    </location>
</feature>
<dbReference type="PANTHER" id="PTHR28297">
    <property type="entry name" value="FUNGAL PROTEIN"/>
    <property type="match status" value="1"/>
</dbReference>
<gene>
    <name evidence="3" type="ORF">HG535_0H03910</name>
</gene>
<proteinExistence type="predicted"/>
<evidence type="ECO:0000256" key="1">
    <source>
        <dbReference type="SAM" id="MobiDB-lite"/>
    </source>
</evidence>
<evidence type="ECO:0000256" key="2">
    <source>
        <dbReference type="SAM" id="Phobius"/>
    </source>
</evidence>
<feature type="transmembrane region" description="Helical" evidence="2">
    <location>
        <begin position="150"/>
        <end position="180"/>
    </location>
</feature>
<dbReference type="AlphaFoldDB" id="A0A7H9B9T2"/>
<dbReference type="InterPro" id="IPR018852">
    <property type="entry name" value="DUF2456"/>
</dbReference>
<feature type="transmembrane region" description="Helical" evidence="2">
    <location>
        <begin position="200"/>
        <end position="220"/>
    </location>
</feature>
<keyword evidence="4" id="KW-1185">Reference proteome</keyword>
<evidence type="ECO:0000313" key="4">
    <source>
        <dbReference type="Proteomes" id="UP000509704"/>
    </source>
</evidence>
<sequence>MTAKETLRCSYWFNFLYIFVIQGIGSGVVGGGIEFAIAYGMYWNSEFPVMLWAFPNTLSGDCALSLFIQVGVTWALMEIFIGLDCFKSRSPVIPFSLPLPDKQKHRIVWYYFEIEHGISKEGENDVKAYLKRQFIRYPDRSLPYNIIYWLFWKFVVSMTAAIGFWTVVWPVTMGILAGIGRKVGSHDYMFHGWEPQVTKLIYAFVLGFLTSPSAIIVILIRDKWYMDYSAQRNSKSLYDEKIDMGNSEEQLPSNEQGSDSGPSSNSRKSHHMHLPPV</sequence>
<feature type="region of interest" description="Disordered" evidence="1">
    <location>
        <begin position="247"/>
        <end position="277"/>
    </location>
</feature>